<feature type="transmembrane region" description="Helical" evidence="1">
    <location>
        <begin position="44"/>
        <end position="67"/>
    </location>
</feature>
<evidence type="ECO:0000313" key="4">
    <source>
        <dbReference type="Proteomes" id="UP000030401"/>
    </source>
</evidence>
<feature type="transmembrane region" description="Helical" evidence="1">
    <location>
        <begin position="87"/>
        <end position="111"/>
    </location>
</feature>
<reference evidence="3 4" key="1">
    <citation type="submission" date="2013-08" db="EMBL/GenBank/DDBJ databases">
        <authorList>
            <person name="Huang J."/>
            <person name="Wang G."/>
        </authorList>
    </citation>
    <scope>NUCLEOTIDE SEQUENCE [LARGE SCALE GENOMIC DNA]</scope>
    <source>
        <strain evidence="3 4">JSM 072002</strain>
    </source>
</reference>
<feature type="transmembrane region" description="Helical" evidence="1">
    <location>
        <begin position="163"/>
        <end position="183"/>
    </location>
</feature>
<dbReference type="STRING" id="1385512.N784_11260"/>
<dbReference type="AlphaFoldDB" id="A0A0A5FWC4"/>
<dbReference type="RefSeq" id="WP_036835813.1">
    <property type="nucleotide sequence ID" value="NZ_AVPG01000027.1"/>
</dbReference>
<dbReference type="PANTHER" id="PTHR36435:SF6">
    <property type="entry name" value="ABORTIVE INFECTION PROTEIN"/>
    <property type="match status" value="1"/>
</dbReference>
<keyword evidence="4" id="KW-1185">Reference proteome</keyword>
<keyword evidence="1" id="KW-1133">Transmembrane helix</keyword>
<dbReference type="InterPro" id="IPR052710">
    <property type="entry name" value="CAAX_protease"/>
</dbReference>
<dbReference type="Proteomes" id="UP000030401">
    <property type="component" value="Unassembled WGS sequence"/>
</dbReference>
<keyword evidence="1" id="KW-0472">Membrane</keyword>
<organism evidence="3 4">
    <name type="scientific">Pontibacillus litoralis JSM 072002</name>
    <dbReference type="NCBI Taxonomy" id="1385512"/>
    <lineage>
        <taxon>Bacteria</taxon>
        <taxon>Bacillati</taxon>
        <taxon>Bacillota</taxon>
        <taxon>Bacilli</taxon>
        <taxon>Bacillales</taxon>
        <taxon>Bacillaceae</taxon>
        <taxon>Pontibacillus</taxon>
    </lineage>
</organism>
<feature type="transmembrane region" description="Helical" evidence="1">
    <location>
        <begin position="204"/>
        <end position="225"/>
    </location>
</feature>
<name>A0A0A5FWC4_9BACI</name>
<feature type="transmembrane region" description="Helical" evidence="1">
    <location>
        <begin position="123"/>
        <end position="143"/>
    </location>
</feature>
<keyword evidence="1" id="KW-0812">Transmembrane</keyword>
<feature type="transmembrane region" description="Helical" evidence="1">
    <location>
        <begin position="6"/>
        <end position="32"/>
    </location>
</feature>
<dbReference type="Pfam" id="PF02517">
    <property type="entry name" value="Rce1-like"/>
    <property type="match status" value="1"/>
</dbReference>
<dbReference type="OrthoDB" id="2194912at2"/>
<dbReference type="GO" id="GO:0004175">
    <property type="term" value="F:endopeptidase activity"/>
    <property type="evidence" value="ECO:0007669"/>
    <property type="project" value="UniProtKB-ARBA"/>
</dbReference>
<evidence type="ECO:0000256" key="1">
    <source>
        <dbReference type="SAM" id="Phobius"/>
    </source>
</evidence>
<dbReference type="EMBL" id="AVPG01000027">
    <property type="protein sequence ID" value="KGX85066.1"/>
    <property type="molecule type" value="Genomic_DNA"/>
</dbReference>
<evidence type="ECO:0000313" key="3">
    <source>
        <dbReference type="EMBL" id="KGX85066.1"/>
    </source>
</evidence>
<gene>
    <name evidence="3" type="ORF">N784_11260</name>
</gene>
<evidence type="ECO:0000259" key="2">
    <source>
        <dbReference type="Pfam" id="PF02517"/>
    </source>
</evidence>
<comment type="caution">
    <text evidence="3">The sequence shown here is derived from an EMBL/GenBank/DDBJ whole genome shotgun (WGS) entry which is preliminary data.</text>
</comment>
<sequence>MPLRYWFVIITYVVTQLSYIVGVPLTSVLYGYGFDITALSAEQLTQAAVTWSVFSFAMGLIITLLLLRPDMKNTSLTTKDVPASSLILWSILGIFIAFAGQYAAAIIEIMLGIPQVSENTQGLMNIAKAAPIFIIIITVFAPILEEILFRKILFGSIYKKTNFFIAAIISSLIFSIIHMDFTHTIKYTAMGFVFAFLYVKTKRIIVPIIAHMSMNLIVVIAQYSVDPEQIKEMEQQLENLQTIILGG</sequence>
<dbReference type="InterPro" id="IPR003675">
    <property type="entry name" value="Rce1/LyrA-like_dom"/>
</dbReference>
<dbReference type="PANTHER" id="PTHR36435">
    <property type="entry name" value="SLR1288 PROTEIN"/>
    <property type="match status" value="1"/>
</dbReference>
<dbReference type="eggNOG" id="COG1266">
    <property type="taxonomic scope" value="Bacteria"/>
</dbReference>
<proteinExistence type="predicted"/>
<dbReference type="GO" id="GO:0080120">
    <property type="term" value="P:CAAX-box protein maturation"/>
    <property type="evidence" value="ECO:0007669"/>
    <property type="project" value="UniProtKB-ARBA"/>
</dbReference>
<feature type="domain" description="CAAX prenyl protease 2/Lysostaphin resistance protein A-like" evidence="2">
    <location>
        <begin position="131"/>
        <end position="217"/>
    </location>
</feature>
<protein>
    <submittedName>
        <fullName evidence="3">Peptidase</fullName>
    </submittedName>
</protein>
<accession>A0A0A5FWC4</accession>